<comment type="similarity">
    <text evidence="1">Belongs to the LTO1 family.</text>
</comment>
<feature type="region of interest" description="Disordered" evidence="2">
    <location>
        <begin position="1"/>
        <end position="40"/>
    </location>
</feature>
<dbReference type="Proteomes" id="UP000028761">
    <property type="component" value="Chromosome 12"/>
</dbReference>
<name>A0A2I3LCX0_PAPAN</name>
<dbReference type="GeneTree" id="ENSGT00390000009426"/>
<dbReference type="PANTHER" id="PTHR28532:SF1">
    <property type="entry name" value="ORAL CANCER OVEREXPRESSED 1"/>
    <property type="match status" value="1"/>
</dbReference>
<dbReference type="PANTHER" id="PTHR28532">
    <property type="entry name" value="GEO13458P1"/>
    <property type="match status" value="1"/>
</dbReference>
<evidence type="ECO:0000256" key="1">
    <source>
        <dbReference type="ARBA" id="ARBA00038090"/>
    </source>
</evidence>
<evidence type="ECO:0000313" key="5">
    <source>
        <dbReference type="Proteomes" id="UP000028761"/>
    </source>
</evidence>
<dbReference type="AlphaFoldDB" id="A0A2I3LCX0"/>
<protein>
    <recommendedName>
        <fullName evidence="3">Essential protein Yae1 N-terminal domain-containing protein</fullName>
    </recommendedName>
</protein>
<reference evidence="4 5" key="1">
    <citation type="submission" date="2012-03" db="EMBL/GenBank/DDBJ databases">
        <title>Whole Genome Assembly of Papio anubis.</title>
        <authorList>
            <person name="Liu Y.L."/>
            <person name="Abraham K.A."/>
            <person name="Akbar H.A."/>
            <person name="Ali S.A."/>
            <person name="Anosike U.A."/>
            <person name="Aqrawi P.A."/>
            <person name="Arias F.A."/>
            <person name="Attaway T.A."/>
            <person name="Awwad R.A."/>
            <person name="Babu C.B."/>
            <person name="Bandaranaike D.B."/>
            <person name="Battles P.B."/>
            <person name="Bell A.B."/>
            <person name="Beltran B.B."/>
            <person name="Berhane-Mersha D.B."/>
            <person name="Bess C.B."/>
            <person name="Bickham C.B."/>
            <person name="Bolden T.B."/>
            <person name="Carter K.C."/>
            <person name="Chau D.C."/>
            <person name="Chavez A.C."/>
            <person name="Clerc-Blankenburg K.C."/>
            <person name="Coyle M.C."/>
            <person name="Dao M.D."/>
            <person name="Davila M.L.D."/>
            <person name="Davy-Carroll L.D."/>
            <person name="Denson S.D."/>
            <person name="Dinh H.D."/>
            <person name="Fernandez S.F."/>
            <person name="Fernando P.F."/>
            <person name="Forbes L.F."/>
            <person name="Francis C.F."/>
            <person name="Francisco L.F."/>
            <person name="Fu Q.F."/>
            <person name="Garcia-Iii R.G."/>
            <person name="Garrett T.G."/>
            <person name="Gross S.G."/>
            <person name="Gubbala S.G."/>
            <person name="Hirani K.H."/>
            <person name="Hogues M.H."/>
            <person name="Hollins B.H."/>
            <person name="Jackson L.J."/>
            <person name="Javaid M.J."/>
            <person name="Jhangiani S.J."/>
            <person name="Johnson A.J."/>
            <person name="Johnson B.J."/>
            <person name="Jones J.J."/>
            <person name="Joshi V.J."/>
            <person name="Kalu J.K."/>
            <person name="Khan N.K."/>
            <person name="Korchina V.K."/>
            <person name="Kovar C.K."/>
            <person name="Lago L.L."/>
            <person name="Lara F.L."/>
            <person name="Le T.-K.L."/>
            <person name="Lee S.L."/>
            <person name="Legall-Iii F.L."/>
            <person name="Lemon S.L."/>
            <person name="Liu J.L."/>
            <person name="Liu Y.-S.L."/>
            <person name="Liyanage D.L."/>
            <person name="Lopez J.L."/>
            <person name="Lorensuhewa L.L."/>
            <person name="Mata R.M."/>
            <person name="Mathew T.M."/>
            <person name="Mercado C.M."/>
            <person name="Mercado I.M."/>
            <person name="Morales K.M."/>
            <person name="Morgan M.M."/>
            <person name="Munidasa M.M."/>
            <person name="Ngo D.N."/>
            <person name="Nguyen L.N."/>
            <person name="Nguyen T.N."/>
            <person name="Nguyen N.N."/>
            <person name="Obregon M.O."/>
            <person name="Okwuonu G.O."/>
            <person name="Ongeri F.O."/>
            <person name="Onwere C.O."/>
            <person name="Osifeso I.O."/>
            <person name="Parra A.P."/>
            <person name="Patil S.P."/>
            <person name="Perez A.P."/>
            <person name="Perez Y.P."/>
            <person name="Pham C.P."/>
            <person name="Pu L.-L.P."/>
            <person name="Puazo M.P."/>
            <person name="Quiroz J.Q."/>
            <person name="Rouhana J.R."/>
            <person name="Ruiz M.R."/>
            <person name="Ruiz S.-J.R."/>
            <person name="Saada N.S."/>
            <person name="Santibanez J.S."/>
            <person name="Scheel M.S."/>
            <person name="Schneider B.S."/>
            <person name="Simmons D.S."/>
            <person name="Sisson I.S."/>
            <person name="Tang L.-Y.T."/>
            <person name="Thornton R.T."/>
            <person name="Tisius J.T."/>
            <person name="Toledanes G.T."/>
            <person name="Trejos Z.T."/>
            <person name="Usmani K.U."/>
            <person name="Varghese R.V."/>
            <person name="Vattathil S.V."/>
            <person name="Vee V.V."/>
            <person name="Walker D.W."/>
            <person name="Weissenberger G.W."/>
            <person name="White C.W."/>
            <person name="Williams A.W."/>
            <person name="Woodworth J.W."/>
            <person name="Wright R.W."/>
            <person name="Zhu Y.Z."/>
            <person name="Han Y.H."/>
            <person name="Newsham I.N."/>
            <person name="Nazareth L.N."/>
            <person name="Worley K.W."/>
            <person name="Muzny D.M."/>
            <person name="Rogers J.R."/>
            <person name="Gibbs R.G."/>
        </authorList>
    </citation>
    <scope>NUCLEOTIDE SEQUENCE [LARGE SCALE GENOMIC DNA]</scope>
</reference>
<dbReference type="STRING" id="9555.ENSPANP00000021307"/>
<dbReference type="ExpressionAtlas" id="A0A2I3LCX0">
    <property type="expression patterns" value="baseline"/>
</dbReference>
<sequence length="299" mass="32216">MDAPSADRQAHCGSGAGRRDPRAGLHSSPAPPTAAAAHAPCAGRFGPSRVPFLPGLPRAAASGSGFCLLPSGAFVPEPAGTATASQCCRIPGAKGGLLAAMAGSQDIFDSIVMADERFHGEGYREGYEEGSSLGVMEGRQHGTLHGAKIGSEIGCYQGFAFAWKCLLHSCTTEKDSRKMKVLESLIGMIQKFPYDDPTYDKLHEDLDKIRGKFKQRRGATRNTRTQPPAAQTLRLARHRTDSTVPRALATSLWPLDTHNIQDLCPCPITTDKASLKAPAWFRQTPQPGWLSYTQRMTQL</sequence>
<dbReference type="InterPro" id="IPR052436">
    <property type="entry name" value="LTO1_adapter"/>
</dbReference>
<keyword evidence="5" id="KW-1185">Reference proteome</keyword>
<evidence type="ECO:0000256" key="2">
    <source>
        <dbReference type="SAM" id="MobiDB-lite"/>
    </source>
</evidence>
<evidence type="ECO:0000259" key="3">
    <source>
        <dbReference type="Pfam" id="PF09811"/>
    </source>
</evidence>
<dbReference type="InterPro" id="IPR019191">
    <property type="entry name" value="Essential_protein_Yae1_N"/>
</dbReference>
<accession>A0A2I3LCX0</accession>
<feature type="domain" description="Essential protein Yae1 N-terminal" evidence="3">
    <location>
        <begin position="122"/>
        <end position="160"/>
    </location>
</feature>
<proteinExistence type="inferred from homology"/>
<dbReference type="Ensembl" id="ENSPANT00000052072.2">
    <property type="protein sequence ID" value="ENSPANP00000021307.2"/>
    <property type="gene ID" value="ENSPANG00000008596.3"/>
</dbReference>
<reference evidence="4" key="2">
    <citation type="submission" date="2025-08" db="UniProtKB">
        <authorList>
            <consortium name="Ensembl"/>
        </authorList>
    </citation>
    <scope>IDENTIFICATION</scope>
</reference>
<dbReference type="Bgee" id="ENSPANG00000008596">
    <property type="expression patterns" value="Expressed in supraoptic nucleus and 66 other cell types or tissues"/>
</dbReference>
<reference evidence="4" key="3">
    <citation type="submission" date="2025-09" db="UniProtKB">
        <authorList>
            <consortium name="Ensembl"/>
        </authorList>
    </citation>
    <scope>IDENTIFICATION</scope>
</reference>
<organism evidence="4 5">
    <name type="scientific">Papio anubis</name>
    <name type="common">Olive baboon</name>
    <dbReference type="NCBI Taxonomy" id="9555"/>
    <lineage>
        <taxon>Eukaryota</taxon>
        <taxon>Metazoa</taxon>
        <taxon>Chordata</taxon>
        <taxon>Craniata</taxon>
        <taxon>Vertebrata</taxon>
        <taxon>Euteleostomi</taxon>
        <taxon>Mammalia</taxon>
        <taxon>Eutheria</taxon>
        <taxon>Euarchontoglires</taxon>
        <taxon>Primates</taxon>
        <taxon>Haplorrhini</taxon>
        <taxon>Catarrhini</taxon>
        <taxon>Cercopithecidae</taxon>
        <taxon>Cercopithecinae</taxon>
        <taxon>Papio</taxon>
    </lineage>
</organism>
<dbReference type="Pfam" id="PF09811">
    <property type="entry name" value="Yae1_N"/>
    <property type="match status" value="1"/>
</dbReference>
<evidence type="ECO:0000313" key="4">
    <source>
        <dbReference type="Ensembl" id="ENSPANP00000021307.2"/>
    </source>
</evidence>